<feature type="transmembrane region" description="Helical" evidence="10">
    <location>
        <begin position="154"/>
        <end position="171"/>
    </location>
</feature>
<dbReference type="InterPro" id="IPR036097">
    <property type="entry name" value="HisK_dim/P_sf"/>
</dbReference>
<dbReference type="SUPFAM" id="SSF55874">
    <property type="entry name" value="ATPase domain of HSP90 chaperone/DNA topoisomerase II/histidine kinase"/>
    <property type="match status" value="1"/>
</dbReference>
<evidence type="ECO:0000256" key="1">
    <source>
        <dbReference type="ARBA" id="ARBA00000085"/>
    </source>
</evidence>
<dbReference type="EC" id="2.7.13.3" evidence="2"/>
<evidence type="ECO:0000256" key="3">
    <source>
        <dbReference type="ARBA" id="ARBA00022553"/>
    </source>
</evidence>
<name>A0ABY2XA91_9RHOB</name>
<keyword evidence="6" id="KW-0418">Kinase</keyword>
<keyword evidence="10" id="KW-1133">Transmembrane helix</keyword>
<dbReference type="PRINTS" id="PR00344">
    <property type="entry name" value="BCTRLSENSOR"/>
</dbReference>
<evidence type="ECO:0000256" key="5">
    <source>
        <dbReference type="ARBA" id="ARBA00022741"/>
    </source>
</evidence>
<dbReference type="InterPro" id="IPR036890">
    <property type="entry name" value="HATPase_C_sf"/>
</dbReference>
<accession>A0ABY2XA91</accession>
<keyword evidence="10" id="KW-0472">Membrane</keyword>
<dbReference type="SMART" id="SM00387">
    <property type="entry name" value="HATPase_c"/>
    <property type="match status" value="1"/>
</dbReference>
<protein>
    <recommendedName>
        <fullName evidence="2">histidine kinase</fullName>
        <ecNumber evidence="2">2.7.13.3</ecNumber>
    </recommendedName>
</protein>
<feature type="transmembrane region" description="Helical" evidence="10">
    <location>
        <begin position="178"/>
        <end position="200"/>
    </location>
</feature>
<dbReference type="Gene3D" id="3.30.565.10">
    <property type="entry name" value="Histidine kinase-like ATPase, C-terminal domain"/>
    <property type="match status" value="1"/>
</dbReference>
<sequence length="511" mass="55313">MYQSCPPSVRPRLAKISVKLRTSCKNNPCTIDRVPVHAYRRAHSQGPFSMPHRRRSEIERLYRAEYPSAIELSMRFAILAVGSAILYLYTGWTSALLWLPIYFALHLLHWRFLKTHVDSSDPGDLNVAALLYLVIMASFLWMPVCMALVDDPPLQFSAVALMIATLVFLIWRGDTQPLLVMGKTALVAAAAVLITAHHMANVADVWVAGAMALSGAAAVTYFHIAQIAVRNRIKFSRRAAIHQAEAQKLEAIGRISSGIAHDFNNLLTAIRGNLELARMVATRQDREDLLVEAQLAADRAADLVRHLLSYARTARITPELVDLQSLTDEIQMLSDDLIPASTPLSVMRPSSSLHLVTDQAQLVTALLALILNAAEAQESRPGTPVTLSIADSLHMSPQEMLNGRILPAGRYVQFTVRDSGPGIPASVLPHVAEPFFTTKPPGTGSGMGLAMVSGFAEQSGGGIVIETAPSGTAVHLYLPPDSPAARGSGAATGRQLAQAAEKAHKARVLPH</sequence>
<dbReference type="InterPro" id="IPR005467">
    <property type="entry name" value="His_kinase_dom"/>
</dbReference>
<feature type="region of interest" description="Disordered" evidence="9">
    <location>
        <begin position="484"/>
        <end position="511"/>
    </location>
</feature>
<evidence type="ECO:0000313" key="12">
    <source>
        <dbReference type="EMBL" id="TMV13289.1"/>
    </source>
</evidence>
<dbReference type="SMART" id="SM00388">
    <property type="entry name" value="HisKA"/>
    <property type="match status" value="1"/>
</dbReference>
<dbReference type="PANTHER" id="PTHR43065:SF46">
    <property type="entry name" value="C4-DICARBOXYLATE TRANSPORT SENSOR PROTEIN DCTB"/>
    <property type="match status" value="1"/>
</dbReference>
<dbReference type="CDD" id="cd00082">
    <property type="entry name" value="HisKA"/>
    <property type="match status" value="1"/>
</dbReference>
<evidence type="ECO:0000313" key="13">
    <source>
        <dbReference type="Proteomes" id="UP001191082"/>
    </source>
</evidence>
<dbReference type="InterPro" id="IPR004358">
    <property type="entry name" value="Sig_transdc_His_kin-like_C"/>
</dbReference>
<dbReference type="Gene3D" id="1.10.287.130">
    <property type="match status" value="1"/>
</dbReference>
<dbReference type="InterPro" id="IPR003661">
    <property type="entry name" value="HisK_dim/P_dom"/>
</dbReference>
<dbReference type="SUPFAM" id="SSF47384">
    <property type="entry name" value="Homodimeric domain of signal transducing histidine kinase"/>
    <property type="match status" value="1"/>
</dbReference>
<evidence type="ECO:0000256" key="7">
    <source>
        <dbReference type="ARBA" id="ARBA00022840"/>
    </source>
</evidence>
<keyword evidence="5" id="KW-0547">Nucleotide-binding</keyword>
<dbReference type="EMBL" id="VCPC01000002">
    <property type="protein sequence ID" value="TMV13289.1"/>
    <property type="molecule type" value="Genomic_DNA"/>
</dbReference>
<keyword evidence="13" id="KW-1185">Reference proteome</keyword>
<dbReference type="InterPro" id="IPR003594">
    <property type="entry name" value="HATPase_dom"/>
</dbReference>
<dbReference type="Pfam" id="PF00512">
    <property type="entry name" value="HisKA"/>
    <property type="match status" value="1"/>
</dbReference>
<evidence type="ECO:0000256" key="8">
    <source>
        <dbReference type="ARBA" id="ARBA00023012"/>
    </source>
</evidence>
<dbReference type="Proteomes" id="UP001191082">
    <property type="component" value="Unassembled WGS sequence"/>
</dbReference>
<dbReference type="PANTHER" id="PTHR43065">
    <property type="entry name" value="SENSOR HISTIDINE KINASE"/>
    <property type="match status" value="1"/>
</dbReference>
<keyword evidence="10" id="KW-0812">Transmembrane</keyword>
<keyword evidence="7" id="KW-0067">ATP-binding</keyword>
<proteinExistence type="predicted"/>
<feature type="transmembrane region" description="Helical" evidence="10">
    <location>
        <begin position="95"/>
        <end position="113"/>
    </location>
</feature>
<evidence type="ECO:0000256" key="6">
    <source>
        <dbReference type="ARBA" id="ARBA00022777"/>
    </source>
</evidence>
<keyword evidence="3" id="KW-0597">Phosphoprotein</keyword>
<reference evidence="12 13" key="1">
    <citation type="submission" date="2019-05" db="EMBL/GenBank/DDBJ databases">
        <title>Marivita sp. nov. isolated from sea sediment.</title>
        <authorList>
            <person name="Kim W."/>
        </authorList>
    </citation>
    <scope>NUCLEOTIDE SEQUENCE [LARGE SCALE GENOMIC DNA]</scope>
    <source>
        <strain evidence="12 13">CAU 1492</strain>
    </source>
</reference>
<feature type="transmembrane region" description="Helical" evidence="10">
    <location>
        <begin position="125"/>
        <end position="142"/>
    </location>
</feature>
<gene>
    <name evidence="12" type="ORF">FGK64_11080</name>
</gene>
<dbReference type="PROSITE" id="PS50109">
    <property type="entry name" value="HIS_KIN"/>
    <property type="match status" value="1"/>
</dbReference>
<comment type="caution">
    <text evidence="12">The sequence shown here is derived from an EMBL/GenBank/DDBJ whole genome shotgun (WGS) entry which is preliminary data.</text>
</comment>
<evidence type="ECO:0000256" key="2">
    <source>
        <dbReference type="ARBA" id="ARBA00012438"/>
    </source>
</evidence>
<keyword evidence="8" id="KW-0902">Two-component regulatory system</keyword>
<evidence type="ECO:0000256" key="10">
    <source>
        <dbReference type="SAM" id="Phobius"/>
    </source>
</evidence>
<dbReference type="Pfam" id="PF02518">
    <property type="entry name" value="HATPase_c"/>
    <property type="match status" value="1"/>
</dbReference>
<evidence type="ECO:0000259" key="11">
    <source>
        <dbReference type="PROSITE" id="PS50109"/>
    </source>
</evidence>
<organism evidence="12 13">
    <name type="scientific">Arenibacterium halophilum</name>
    <dbReference type="NCBI Taxonomy" id="2583821"/>
    <lineage>
        <taxon>Bacteria</taxon>
        <taxon>Pseudomonadati</taxon>
        <taxon>Pseudomonadota</taxon>
        <taxon>Alphaproteobacteria</taxon>
        <taxon>Rhodobacterales</taxon>
        <taxon>Paracoccaceae</taxon>
        <taxon>Arenibacterium</taxon>
    </lineage>
</organism>
<comment type="catalytic activity">
    <reaction evidence="1">
        <text>ATP + protein L-histidine = ADP + protein N-phospho-L-histidine.</text>
        <dbReference type="EC" id="2.7.13.3"/>
    </reaction>
</comment>
<keyword evidence="4" id="KW-0808">Transferase</keyword>
<evidence type="ECO:0000256" key="9">
    <source>
        <dbReference type="SAM" id="MobiDB-lite"/>
    </source>
</evidence>
<feature type="transmembrane region" description="Helical" evidence="10">
    <location>
        <begin position="206"/>
        <end position="229"/>
    </location>
</feature>
<evidence type="ECO:0000256" key="4">
    <source>
        <dbReference type="ARBA" id="ARBA00022679"/>
    </source>
</evidence>
<feature type="domain" description="Histidine kinase" evidence="11">
    <location>
        <begin position="258"/>
        <end position="482"/>
    </location>
</feature>